<accession>A0A6P8ZAJ4</accession>
<dbReference type="Pfam" id="PF11901">
    <property type="entry name" value="DM9"/>
    <property type="match status" value="1"/>
</dbReference>
<dbReference type="OrthoDB" id="1925699at2759"/>
<evidence type="ECO:0000313" key="2">
    <source>
        <dbReference type="Proteomes" id="UP000515158"/>
    </source>
</evidence>
<dbReference type="PANTHER" id="PTHR31649">
    <property type="entry name" value="AGAP009604-PA"/>
    <property type="match status" value="1"/>
</dbReference>
<dbReference type="GeneID" id="117649277"/>
<dbReference type="InParanoid" id="A0A6P8ZAJ4"/>
<dbReference type="SMART" id="SM00696">
    <property type="entry name" value="DM9"/>
    <property type="match status" value="2"/>
</dbReference>
<evidence type="ECO:0000256" key="1">
    <source>
        <dbReference type="SAM" id="SignalP"/>
    </source>
</evidence>
<feature type="signal peptide" evidence="1">
    <location>
        <begin position="1"/>
        <end position="23"/>
    </location>
</feature>
<feature type="chain" id="PRO_5028238621" evidence="1">
    <location>
        <begin position="24"/>
        <end position="167"/>
    </location>
</feature>
<dbReference type="KEGG" id="tpal:117649277"/>
<keyword evidence="2" id="KW-1185">Reference proteome</keyword>
<keyword evidence="1" id="KW-0732">Signal</keyword>
<proteinExistence type="predicted"/>
<name>A0A6P8ZAJ4_THRPL</name>
<dbReference type="PANTHER" id="PTHR31649:SF1">
    <property type="entry name" value="FARNESOIC ACID O-METHYL TRANSFERASE DOMAIN-CONTAINING PROTEIN"/>
    <property type="match status" value="1"/>
</dbReference>
<evidence type="ECO:0000313" key="3">
    <source>
        <dbReference type="RefSeq" id="XP_034247775.1"/>
    </source>
</evidence>
<organism evidence="3">
    <name type="scientific">Thrips palmi</name>
    <name type="common">Melon thrips</name>
    <dbReference type="NCBI Taxonomy" id="161013"/>
    <lineage>
        <taxon>Eukaryota</taxon>
        <taxon>Metazoa</taxon>
        <taxon>Ecdysozoa</taxon>
        <taxon>Arthropoda</taxon>
        <taxon>Hexapoda</taxon>
        <taxon>Insecta</taxon>
        <taxon>Pterygota</taxon>
        <taxon>Neoptera</taxon>
        <taxon>Paraneoptera</taxon>
        <taxon>Thysanoptera</taxon>
        <taxon>Terebrantia</taxon>
        <taxon>Thripoidea</taxon>
        <taxon>Thripidae</taxon>
        <taxon>Thrips</taxon>
    </lineage>
</organism>
<dbReference type="RefSeq" id="XP_034247775.1">
    <property type="nucleotide sequence ID" value="XM_034391884.1"/>
</dbReference>
<dbReference type="InterPro" id="IPR006616">
    <property type="entry name" value="DM9_repeat"/>
</dbReference>
<gene>
    <name evidence="3" type="primary">LOC117649277</name>
</gene>
<sequence>MALPEMWRSLSIVLVVVAQQTWGRSNWIAMTPSRLLDSGAVQAGVFTDNLPTFVARVWHDNNILPGIARPNVGAWASWQDYEVKKENFEVLIADEVTWIPAANGVIPLGAQPTGVYLNGTDLYTCRVLDETAFILESGLIMKGQTVCSIPWQNRTALYPVYEVMLYK</sequence>
<dbReference type="AlphaFoldDB" id="A0A6P8ZAJ4"/>
<reference evidence="3" key="1">
    <citation type="submission" date="2025-08" db="UniProtKB">
        <authorList>
            <consortium name="RefSeq"/>
        </authorList>
    </citation>
    <scope>IDENTIFICATION</scope>
    <source>
        <tissue evidence="3">Total insect</tissue>
    </source>
</reference>
<protein>
    <submittedName>
        <fullName evidence="3">Uncharacterized protein LOC117649277</fullName>
    </submittedName>
</protein>
<dbReference type="Proteomes" id="UP000515158">
    <property type="component" value="Unplaced"/>
</dbReference>